<feature type="compositionally biased region" description="Low complexity" evidence="1">
    <location>
        <begin position="121"/>
        <end position="133"/>
    </location>
</feature>
<organism evidence="3 4">
    <name type="scientific">Cellulomonas aerilata</name>
    <dbReference type="NCBI Taxonomy" id="515326"/>
    <lineage>
        <taxon>Bacteria</taxon>
        <taxon>Bacillati</taxon>
        <taxon>Actinomycetota</taxon>
        <taxon>Actinomycetes</taxon>
        <taxon>Micrococcales</taxon>
        <taxon>Cellulomonadaceae</taxon>
        <taxon>Cellulomonas</taxon>
    </lineage>
</organism>
<evidence type="ECO:0000259" key="2">
    <source>
        <dbReference type="Pfam" id="PF14530"/>
    </source>
</evidence>
<dbReference type="EMBL" id="BJYY01000021">
    <property type="protein sequence ID" value="GEO35629.1"/>
    <property type="molecule type" value="Genomic_DNA"/>
</dbReference>
<accession>A0A512DGL3</accession>
<dbReference type="PROSITE" id="PS51257">
    <property type="entry name" value="PROKAR_LIPOPROTEIN"/>
    <property type="match status" value="1"/>
</dbReference>
<evidence type="ECO:0000256" key="1">
    <source>
        <dbReference type="SAM" id="MobiDB-lite"/>
    </source>
</evidence>
<dbReference type="InterPro" id="IPR012347">
    <property type="entry name" value="Ferritin-like"/>
</dbReference>
<feature type="region of interest" description="Disordered" evidence="1">
    <location>
        <begin position="105"/>
        <end position="133"/>
    </location>
</feature>
<sequence length="341" mass="33490">MPSPRTPAPRAVRTALAVALVLVLSLLAGCGVRLETPPPAPLVPDVNEVARQRASADSVALEVLAGAPVAPADPAVDPVGAARADVAAAASAHLDLLGGLYDAGPGATAGTPGPDGDRPDSPAATRGPTPAAATPDALVTALTDAASAARADTATVTDGPLARLLGSIAVSRSLAAARLAAAAGLGAPSPPTVDLPGERPDGLTDADLSAIVAAEDSAGYGYEVVAAKHADEVRRRAGERAVAHRSRAQTWAELGEVDGTGLDPRRVAYAVPGGLEDPAAAAALAQSLETALAAHYTSLVADVAADARPAMVDAAAEATQQAVAWGASLPALPGMPDQSAG</sequence>
<evidence type="ECO:0000313" key="4">
    <source>
        <dbReference type="Proteomes" id="UP000321181"/>
    </source>
</evidence>
<dbReference type="InterPro" id="IPR009078">
    <property type="entry name" value="Ferritin-like_SF"/>
</dbReference>
<gene>
    <name evidence="3" type="ORF">CAE01nite_33540</name>
</gene>
<dbReference type="Gene3D" id="1.20.1260.10">
    <property type="match status" value="1"/>
</dbReference>
<feature type="domain" description="DUF4439" evidence="2">
    <location>
        <begin position="209"/>
        <end position="336"/>
    </location>
</feature>
<dbReference type="InterPro" id="IPR029447">
    <property type="entry name" value="DUF4439"/>
</dbReference>
<name>A0A512DGL3_9CELL</name>
<evidence type="ECO:0000313" key="3">
    <source>
        <dbReference type="EMBL" id="GEO35629.1"/>
    </source>
</evidence>
<proteinExistence type="predicted"/>
<dbReference type="AlphaFoldDB" id="A0A512DGL3"/>
<feature type="compositionally biased region" description="Low complexity" evidence="1">
    <location>
        <begin position="105"/>
        <end position="114"/>
    </location>
</feature>
<dbReference type="OrthoDB" id="5147836at2"/>
<dbReference type="Pfam" id="PF14530">
    <property type="entry name" value="DUF4439"/>
    <property type="match status" value="1"/>
</dbReference>
<dbReference type="Proteomes" id="UP000321181">
    <property type="component" value="Unassembled WGS sequence"/>
</dbReference>
<protein>
    <recommendedName>
        <fullName evidence="2">DUF4439 domain-containing protein</fullName>
    </recommendedName>
</protein>
<reference evidence="3 4" key="1">
    <citation type="submission" date="2019-07" db="EMBL/GenBank/DDBJ databases">
        <title>Whole genome shotgun sequence of Cellulomonas aerilata NBRC 106308.</title>
        <authorList>
            <person name="Hosoyama A."/>
            <person name="Uohara A."/>
            <person name="Ohji S."/>
            <person name="Ichikawa N."/>
        </authorList>
    </citation>
    <scope>NUCLEOTIDE SEQUENCE [LARGE SCALE GENOMIC DNA]</scope>
    <source>
        <strain evidence="3 4">NBRC 106308</strain>
    </source>
</reference>
<keyword evidence="4" id="KW-1185">Reference proteome</keyword>
<dbReference type="RefSeq" id="WP_146906660.1">
    <property type="nucleotide sequence ID" value="NZ_BAAARM010000006.1"/>
</dbReference>
<dbReference type="SUPFAM" id="SSF47240">
    <property type="entry name" value="Ferritin-like"/>
    <property type="match status" value="1"/>
</dbReference>
<comment type="caution">
    <text evidence="3">The sequence shown here is derived from an EMBL/GenBank/DDBJ whole genome shotgun (WGS) entry which is preliminary data.</text>
</comment>